<evidence type="ECO:0000256" key="5">
    <source>
        <dbReference type="PIRNR" id="PIRNR000278"/>
    </source>
</evidence>
<evidence type="ECO:0000256" key="4">
    <source>
        <dbReference type="ARBA" id="ARBA00023157"/>
    </source>
</evidence>
<feature type="disulfide bond" evidence="6">
    <location>
        <begin position="35"/>
        <end position="46"/>
    </location>
</feature>
<comment type="similarity">
    <text evidence="2">Belongs to the cytochrome c oxidase subunit 6B family.</text>
</comment>
<evidence type="ECO:0000313" key="7">
    <source>
        <dbReference type="EMBL" id="KAJ2685932.1"/>
    </source>
</evidence>
<dbReference type="GO" id="GO:0045277">
    <property type="term" value="C:respiratory chain complex IV"/>
    <property type="evidence" value="ECO:0007669"/>
    <property type="project" value="InterPro"/>
</dbReference>
<evidence type="ECO:0000256" key="3">
    <source>
        <dbReference type="ARBA" id="ARBA00023128"/>
    </source>
</evidence>
<dbReference type="FunFam" id="1.10.10.140:FF:000001">
    <property type="entry name" value="Cytochrome c oxidase subunit 6B1"/>
    <property type="match status" value="1"/>
</dbReference>
<dbReference type="InterPro" id="IPR048280">
    <property type="entry name" value="COX6B-like"/>
</dbReference>
<dbReference type="PANTHER" id="PTHR46281">
    <property type="entry name" value="CYTOCHROME C OXIDASE SUBUNIT 6B"/>
    <property type="match status" value="1"/>
</dbReference>
<protein>
    <recommendedName>
        <fullName evidence="5">Cytochrome c oxidase subunit</fullName>
    </recommendedName>
</protein>
<name>A0A9W8L230_9FUNG</name>
<dbReference type="InterPro" id="IPR036549">
    <property type="entry name" value="CX6/COA6-like_sf"/>
</dbReference>
<evidence type="ECO:0000256" key="1">
    <source>
        <dbReference type="ARBA" id="ARBA00004173"/>
    </source>
</evidence>
<dbReference type="Pfam" id="PF02297">
    <property type="entry name" value="COX6B"/>
    <property type="match status" value="1"/>
</dbReference>
<evidence type="ECO:0000313" key="8">
    <source>
        <dbReference type="Proteomes" id="UP001151516"/>
    </source>
</evidence>
<keyword evidence="4 6" id="KW-1015">Disulfide bond</keyword>
<dbReference type="OrthoDB" id="1107506at2759"/>
<feature type="disulfide bond" evidence="6">
    <location>
        <begin position="25"/>
        <end position="57"/>
    </location>
</feature>
<dbReference type="Proteomes" id="UP001151516">
    <property type="component" value="Unassembled WGS sequence"/>
</dbReference>
<comment type="caution">
    <text evidence="7">The sequence shown here is derived from an EMBL/GenBank/DDBJ whole genome shotgun (WGS) entry which is preliminary data.</text>
</comment>
<dbReference type="PIRSF" id="PIRSF000278">
    <property type="entry name" value="Cyt_c_oxidase_6B"/>
    <property type="match status" value="1"/>
</dbReference>
<keyword evidence="8" id="KW-1185">Reference proteome</keyword>
<dbReference type="Gene3D" id="1.10.10.140">
    <property type="entry name" value="Cytochrome c oxidase, subunit VIb"/>
    <property type="match status" value="1"/>
</dbReference>
<accession>A0A9W8L230</accession>
<dbReference type="PROSITE" id="PS51808">
    <property type="entry name" value="CHCH"/>
    <property type="match status" value="1"/>
</dbReference>
<dbReference type="AlphaFoldDB" id="A0A9W8L230"/>
<evidence type="ECO:0000256" key="6">
    <source>
        <dbReference type="PIRSR" id="PIRSR000278-1"/>
    </source>
</evidence>
<dbReference type="GO" id="GO:0005739">
    <property type="term" value="C:mitochondrion"/>
    <property type="evidence" value="ECO:0007669"/>
    <property type="project" value="UniProtKB-SubCell"/>
</dbReference>
<gene>
    <name evidence="7" type="primary">COX12</name>
    <name evidence="7" type="ORF">IWW39_003966</name>
</gene>
<reference evidence="7" key="1">
    <citation type="submission" date="2022-07" db="EMBL/GenBank/DDBJ databases">
        <title>Phylogenomic reconstructions and comparative analyses of Kickxellomycotina fungi.</title>
        <authorList>
            <person name="Reynolds N.K."/>
            <person name="Stajich J.E."/>
            <person name="Barry K."/>
            <person name="Grigoriev I.V."/>
            <person name="Crous P."/>
            <person name="Smith M.E."/>
        </authorList>
    </citation>
    <scope>NUCLEOTIDE SEQUENCE</scope>
    <source>
        <strain evidence="7">CBS 109367</strain>
    </source>
</reference>
<sequence length="80" mass="9335">MSDVLQISTEKFDARFPNVNQTKRCWQNYFDYTKCVAAKGEDYAPCKQFLKAYTTLCPNEWIERWDAQKDDGTLPIITSS</sequence>
<dbReference type="EMBL" id="JANBTX010000129">
    <property type="protein sequence ID" value="KAJ2685932.1"/>
    <property type="molecule type" value="Genomic_DNA"/>
</dbReference>
<keyword evidence="3 5" id="KW-0496">Mitochondrion</keyword>
<comment type="function">
    <text evidence="5">Component of the cytochrome c oxidase, the last enzyme in the mitochondrial electron transport chain which drives oxidative phosphorylation.</text>
</comment>
<dbReference type="InterPro" id="IPR003213">
    <property type="entry name" value="Cyt_c_oxidase_su6B"/>
</dbReference>
<dbReference type="SUPFAM" id="SSF47694">
    <property type="entry name" value="Cytochrome c oxidase subunit h"/>
    <property type="match status" value="1"/>
</dbReference>
<dbReference type="CDD" id="cd00926">
    <property type="entry name" value="Cyt_c_Oxidase_VIb"/>
    <property type="match status" value="1"/>
</dbReference>
<organism evidence="7 8">
    <name type="scientific">Coemansia spiralis</name>
    <dbReference type="NCBI Taxonomy" id="417178"/>
    <lineage>
        <taxon>Eukaryota</taxon>
        <taxon>Fungi</taxon>
        <taxon>Fungi incertae sedis</taxon>
        <taxon>Zoopagomycota</taxon>
        <taxon>Kickxellomycotina</taxon>
        <taxon>Kickxellomycetes</taxon>
        <taxon>Kickxellales</taxon>
        <taxon>Kickxellaceae</taxon>
        <taxon>Coemansia</taxon>
    </lineage>
</organism>
<evidence type="ECO:0000256" key="2">
    <source>
        <dbReference type="ARBA" id="ARBA00006425"/>
    </source>
</evidence>
<proteinExistence type="inferred from homology"/>
<dbReference type="PANTHER" id="PTHR46281:SF8">
    <property type="entry name" value="CYTOCHROME C OXIDASE SUBUNIT 12, MITOCHONDRIAL"/>
    <property type="match status" value="1"/>
</dbReference>
<comment type="subcellular location">
    <subcellularLocation>
        <location evidence="1">Mitochondrion</location>
    </subcellularLocation>
</comment>